<protein>
    <submittedName>
        <fullName evidence="1">Uncharacterized protein</fullName>
    </submittedName>
</protein>
<sequence length="70" mass="7428">MGGVAAAVPGVKVSNRAHNSSRSAGPFQFRFLRFHSKLLSLPLLGQGSASTVSSGSRRPFTKASIFIPHF</sequence>
<dbReference type="AlphaFoldDB" id="A0A9P0MZM6"/>
<evidence type="ECO:0000313" key="2">
    <source>
        <dbReference type="Proteomes" id="UP001152798"/>
    </source>
</evidence>
<dbReference type="EMBL" id="OV725083">
    <property type="protein sequence ID" value="CAH1408283.1"/>
    <property type="molecule type" value="Genomic_DNA"/>
</dbReference>
<dbReference type="Proteomes" id="UP001152798">
    <property type="component" value="Chromosome 7"/>
</dbReference>
<gene>
    <name evidence="1" type="ORF">NEZAVI_LOCUS15847</name>
</gene>
<proteinExistence type="predicted"/>
<evidence type="ECO:0000313" key="1">
    <source>
        <dbReference type="EMBL" id="CAH1408283.1"/>
    </source>
</evidence>
<keyword evidence="2" id="KW-1185">Reference proteome</keyword>
<accession>A0A9P0MZM6</accession>
<name>A0A9P0MZM6_NEZVI</name>
<organism evidence="1 2">
    <name type="scientific">Nezara viridula</name>
    <name type="common">Southern green stink bug</name>
    <name type="synonym">Cimex viridulus</name>
    <dbReference type="NCBI Taxonomy" id="85310"/>
    <lineage>
        <taxon>Eukaryota</taxon>
        <taxon>Metazoa</taxon>
        <taxon>Ecdysozoa</taxon>
        <taxon>Arthropoda</taxon>
        <taxon>Hexapoda</taxon>
        <taxon>Insecta</taxon>
        <taxon>Pterygota</taxon>
        <taxon>Neoptera</taxon>
        <taxon>Paraneoptera</taxon>
        <taxon>Hemiptera</taxon>
        <taxon>Heteroptera</taxon>
        <taxon>Panheteroptera</taxon>
        <taxon>Pentatomomorpha</taxon>
        <taxon>Pentatomoidea</taxon>
        <taxon>Pentatomidae</taxon>
        <taxon>Pentatominae</taxon>
        <taxon>Nezara</taxon>
    </lineage>
</organism>
<reference evidence="1" key="1">
    <citation type="submission" date="2022-01" db="EMBL/GenBank/DDBJ databases">
        <authorList>
            <person name="King R."/>
        </authorList>
    </citation>
    <scope>NUCLEOTIDE SEQUENCE</scope>
</reference>